<feature type="region of interest" description="Disordered" evidence="8">
    <location>
        <begin position="315"/>
        <end position="340"/>
    </location>
</feature>
<comment type="caution">
    <text evidence="11">The sequence shown here is derived from an EMBL/GenBank/DDBJ whole genome shotgun (WGS) entry which is preliminary data.</text>
</comment>
<feature type="region of interest" description="Disordered" evidence="8">
    <location>
        <begin position="98"/>
        <end position="148"/>
    </location>
</feature>
<dbReference type="Proteomes" id="UP000653565">
    <property type="component" value="Unassembled WGS sequence"/>
</dbReference>
<feature type="compositionally biased region" description="Polar residues" evidence="8">
    <location>
        <begin position="191"/>
        <end position="226"/>
    </location>
</feature>
<dbReference type="InterPro" id="IPR012340">
    <property type="entry name" value="NA-bd_OB-fold"/>
</dbReference>
<comment type="subcellular location">
    <subcellularLocation>
        <location evidence="1">Nucleus</location>
    </subcellularLocation>
</comment>
<evidence type="ECO:0008006" key="13">
    <source>
        <dbReference type="Google" id="ProtNLM"/>
    </source>
</evidence>
<evidence type="ECO:0000256" key="6">
    <source>
        <dbReference type="ARBA" id="ARBA00022833"/>
    </source>
</evidence>
<feature type="region of interest" description="Disordered" evidence="8">
    <location>
        <begin position="722"/>
        <end position="746"/>
    </location>
</feature>
<keyword evidence="12" id="KW-1185">Reference proteome</keyword>
<dbReference type="EMBL" id="JAAAPX010000113">
    <property type="protein sequence ID" value="KAF4230662.1"/>
    <property type="molecule type" value="Genomic_DNA"/>
</dbReference>
<protein>
    <recommendedName>
        <fullName evidence="13">DNA replication protein</fullName>
    </recommendedName>
</protein>
<keyword evidence="5" id="KW-0863">Zinc-finger</keyword>
<evidence type="ECO:0000256" key="5">
    <source>
        <dbReference type="ARBA" id="ARBA00022771"/>
    </source>
</evidence>
<dbReference type="GO" id="GO:0003688">
    <property type="term" value="F:DNA replication origin binding"/>
    <property type="evidence" value="ECO:0007669"/>
    <property type="project" value="TreeGrafter"/>
</dbReference>
<dbReference type="InterPro" id="IPR015408">
    <property type="entry name" value="Znf_Mcm10/DnaG"/>
</dbReference>
<reference evidence="11" key="1">
    <citation type="journal article" date="2020" name="bioRxiv">
        <title>Genomic and phenotypic heterogeneity of clinical isolates of the human pathogens Aspergillus fumigatus, Aspergillus lentulus and Aspergillus fumigatiaffinis.</title>
        <authorList>
            <person name="dos Santos R.A.C."/>
            <person name="Steenwyk J.L."/>
            <person name="Rivero-Menendez O."/>
            <person name="Mead M.E."/>
            <person name="Silva L.P."/>
            <person name="Bastos R.W."/>
            <person name="Alastruey-Izquierdo A."/>
            <person name="Goldman G.H."/>
            <person name="Rokas A."/>
        </authorList>
    </citation>
    <scope>NUCLEOTIDE SEQUENCE</scope>
    <source>
        <strain evidence="11">CNM-CM6805</strain>
    </source>
</reference>
<keyword evidence="6" id="KW-0862">Zinc</keyword>
<feature type="region of interest" description="Disordered" evidence="8">
    <location>
        <begin position="183"/>
        <end position="236"/>
    </location>
</feature>
<dbReference type="GO" id="GO:0043596">
    <property type="term" value="C:nuclear replication fork"/>
    <property type="evidence" value="ECO:0007669"/>
    <property type="project" value="TreeGrafter"/>
</dbReference>
<evidence type="ECO:0000256" key="4">
    <source>
        <dbReference type="ARBA" id="ARBA00022723"/>
    </source>
</evidence>
<feature type="compositionally biased region" description="Basic and acidic residues" evidence="8">
    <location>
        <begin position="449"/>
        <end position="464"/>
    </location>
</feature>
<feature type="region of interest" description="Disordered" evidence="8">
    <location>
        <begin position="267"/>
        <end position="295"/>
    </location>
</feature>
<feature type="domain" description="Zinc finger Mcm10/DnaG-type" evidence="9">
    <location>
        <begin position="624"/>
        <end position="669"/>
    </location>
</feature>
<proteinExistence type="inferred from homology"/>
<evidence type="ECO:0000256" key="3">
    <source>
        <dbReference type="ARBA" id="ARBA00022705"/>
    </source>
</evidence>
<dbReference type="GO" id="GO:0003697">
    <property type="term" value="F:single-stranded DNA binding"/>
    <property type="evidence" value="ECO:0007669"/>
    <property type="project" value="InterPro"/>
</dbReference>
<feature type="compositionally biased region" description="Low complexity" evidence="8">
    <location>
        <begin position="812"/>
        <end position="833"/>
    </location>
</feature>
<accession>A0A8H4M6R0</accession>
<dbReference type="AlphaFoldDB" id="A0A8H4M6R0"/>
<dbReference type="Pfam" id="PF09329">
    <property type="entry name" value="zf-primase"/>
    <property type="match status" value="1"/>
</dbReference>
<dbReference type="PANTHER" id="PTHR13454">
    <property type="entry name" value="PROTEIN MCM10 HOMOLOG"/>
    <property type="match status" value="1"/>
</dbReference>
<feature type="compositionally biased region" description="Polar residues" evidence="8">
    <location>
        <begin position="137"/>
        <end position="148"/>
    </location>
</feature>
<feature type="compositionally biased region" description="Acidic residues" evidence="8">
    <location>
        <begin position="901"/>
        <end position="914"/>
    </location>
</feature>
<reference evidence="11" key="2">
    <citation type="submission" date="2020-04" db="EMBL/GenBank/DDBJ databases">
        <authorList>
            <person name="Santos R.A.C."/>
            <person name="Steenwyk J.L."/>
            <person name="Rivero-Menendez O."/>
            <person name="Mead M.E."/>
            <person name="Silva L.P."/>
            <person name="Bastos R.W."/>
            <person name="Alastruey-Izquierdo A."/>
            <person name="Goldman G.H."/>
            <person name="Rokas A."/>
        </authorList>
    </citation>
    <scope>NUCLEOTIDE SEQUENCE</scope>
    <source>
        <strain evidence="11">CNM-CM6805</strain>
    </source>
</reference>
<dbReference type="PANTHER" id="PTHR13454:SF11">
    <property type="entry name" value="PROTEIN MCM10 HOMOLOG"/>
    <property type="match status" value="1"/>
</dbReference>
<feature type="domain" description="MCM10 OB-fold" evidence="10">
    <location>
        <begin position="468"/>
        <end position="616"/>
    </location>
</feature>
<dbReference type="Gene3D" id="2.40.50.140">
    <property type="entry name" value="Nucleic acid-binding proteins"/>
    <property type="match status" value="1"/>
</dbReference>
<feature type="region of interest" description="Disordered" evidence="8">
    <location>
        <begin position="365"/>
        <end position="467"/>
    </location>
</feature>
<evidence type="ECO:0000256" key="1">
    <source>
        <dbReference type="ARBA" id="ARBA00004123"/>
    </source>
</evidence>
<dbReference type="GO" id="GO:0008270">
    <property type="term" value="F:zinc ion binding"/>
    <property type="evidence" value="ECO:0007669"/>
    <property type="project" value="UniProtKB-KW"/>
</dbReference>
<dbReference type="GO" id="GO:0006270">
    <property type="term" value="P:DNA replication initiation"/>
    <property type="evidence" value="ECO:0007669"/>
    <property type="project" value="InterPro"/>
</dbReference>
<feature type="region of interest" description="Disordered" evidence="8">
    <location>
        <begin position="763"/>
        <end position="782"/>
    </location>
</feature>
<evidence type="ECO:0000259" key="10">
    <source>
        <dbReference type="Pfam" id="PF22379"/>
    </source>
</evidence>
<keyword evidence="3" id="KW-0235">DNA replication</keyword>
<evidence type="ECO:0000256" key="2">
    <source>
        <dbReference type="ARBA" id="ARBA00009679"/>
    </source>
</evidence>
<feature type="compositionally biased region" description="Basic and acidic residues" evidence="8">
    <location>
        <begin position="115"/>
        <end position="128"/>
    </location>
</feature>
<gene>
    <name evidence="11" type="ORF">CNMCM6805_000608</name>
</gene>
<dbReference type="FunFam" id="2.40.50.140:FF:000174">
    <property type="entry name" value="DNA replication licensing factor mcm10"/>
    <property type="match status" value="1"/>
</dbReference>
<dbReference type="InterPro" id="IPR040184">
    <property type="entry name" value="Mcm10"/>
</dbReference>
<sequence length="914" mass="101471">MLPTRRSFRIKKGVVLNFETQGGIVIVAQSILQFPGYSHLGSQFQIDLGALIPSPHPNQQWSTKEHKKQTVTQSLSLSQYHLTGRNQEIDVAMTSMVETSWPPKSPREALLSSPDGRRKFQDMRRRQENMGSPLKYSRTTPNLRTNQKLNDAIDGLDDEEEDEDEETLRLKLAAIEAKLKLKQLQKSRARSNTLESNDTQSRPASAVSFSSRSQEQVSRLRSPIQTTRRHEPDDVQVPLSPVRRAAPPVEPASPRRYLLGIDKGLKGSDVSLKRPPNSRLGPRPTSMHGTRETTMSHSGDIFASHAQMLAAEEGGKRAKTFSERIAESRTAEKSRRERELRLQVNRSSAFQFDKTEMETFRTAAAEARTNAPPRSPTRSRPVESFSRDDVVRSFQNLKPSIKRSQTAPSVRKDAGSEGSRPFSHRRPNQSENGPGSSQSRGDSFSDFDNETRDEVATKTPDSSKFEPYSSLHLSNRILPHSFLTRTLSDKKILRIPDLLRTVRGPDFELPEEIDGDYVVFGIVASKSEPKQIKDTKNVSAKEVDPFDDGLNNSNRYMAITLTDLKWTIDLFLFDTAFPRYYRLSEGILIAILNPTIMPPPKNKIDTNRFSLSISSSDDKILEVGYAQYIGFCKAVRKDGKTCQSWVDGRKTEFCDFHLDLQVRRAQSQRMGVNSGTGMFGPGGRSGPRTGAFAGGKKPGTPNGLKSNGPQYDLGSQSLYYIAPAPKSQGGGGTQHSRHRAPGQSAASLIDADDEDPFIAAGMMGRGAESKEERFRRRLVQQQRERDITQKLVTSRAGNVGAEYLRARANKPATSSHPESAASSSQEKSSFENSTPVSATSLGLTGFRRANAVKLSPLKRAYDGDKQHNGSVKKTRFITSNGIKEAGRDSLGGISNAMTKPDDDDDDDDELDIIR</sequence>
<name>A0A8H4M6R0_9EURO</name>
<feature type="region of interest" description="Disordered" evidence="8">
    <location>
        <begin position="808"/>
        <end position="838"/>
    </location>
</feature>
<feature type="compositionally biased region" description="Polar residues" evidence="8">
    <location>
        <begin position="393"/>
        <end position="408"/>
    </location>
</feature>
<evidence type="ECO:0000259" key="9">
    <source>
        <dbReference type="Pfam" id="PF09329"/>
    </source>
</evidence>
<organism evidence="11 12">
    <name type="scientific">Aspergillus fumigatiaffinis</name>
    <dbReference type="NCBI Taxonomy" id="340414"/>
    <lineage>
        <taxon>Eukaryota</taxon>
        <taxon>Fungi</taxon>
        <taxon>Dikarya</taxon>
        <taxon>Ascomycota</taxon>
        <taxon>Pezizomycotina</taxon>
        <taxon>Eurotiomycetes</taxon>
        <taxon>Eurotiomycetidae</taxon>
        <taxon>Eurotiales</taxon>
        <taxon>Aspergillaceae</taxon>
        <taxon>Aspergillus</taxon>
        <taxon>Aspergillus subgen. Fumigati</taxon>
    </lineage>
</organism>
<evidence type="ECO:0000313" key="12">
    <source>
        <dbReference type="Proteomes" id="UP000653565"/>
    </source>
</evidence>
<comment type="similarity">
    <text evidence="2">Belongs to the MCM10 family.</text>
</comment>
<keyword evidence="7" id="KW-0539">Nucleus</keyword>
<dbReference type="Pfam" id="PF22379">
    <property type="entry name" value="OB_MCM10"/>
    <property type="match status" value="1"/>
</dbReference>
<feature type="region of interest" description="Disordered" evidence="8">
    <location>
        <begin position="861"/>
        <end position="914"/>
    </location>
</feature>
<feature type="compositionally biased region" description="Polar residues" evidence="8">
    <location>
        <begin position="429"/>
        <end position="442"/>
    </location>
</feature>
<evidence type="ECO:0000313" key="11">
    <source>
        <dbReference type="EMBL" id="KAF4230662.1"/>
    </source>
</evidence>
<keyword evidence="4" id="KW-0479">Metal-binding</keyword>
<evidence type="ECO:0000256" key="7">
    <source>
        <dbReference type="ARBA" id="ARBA00023242"/>
    </source>
</evidence>
<evidence type="ECO:0000256" key="8">
    <source>
        <dbReference type="SAM" id="MobiDB-lite"/>
    </source>
</evidence>
<feature type="region of interest" description="Disordered" evidence="8">
    <location>
        <begin position="671"/>
        <end position="709"/>
    </location>
</feature>
<dbReference type="InterPro" id="IPR055065">
    <property type="entry name" value="OB_MCM10"/>
</dbReference>